<keyword evidence="15" id="KW-1185">Reference proteome</keyword>
<comment type="function">
    <text evidence="9">TRAP proteins are part of a complex whose function is to bind calcium to the ER membrane and thereby regulate the retention of ER resident proteins. May be involved in the recycling of the translocation apparatus after completion of the translocation process or may function as a membrane-bound chaperone facilitating folding of translocated proteins.</text>
</comment>
<evidence type="ECO:0000256" key="6">
    <source>
        <dbReference type="ARBA" id="ARBA00022824"/>
    </source>
</evidence>
<feature type="signal peptide" evidence="14">
    <location>
        <begin position="1"/>
        <end position="19"/>
    </location>
</feature>
<evidence type="ECO:0000256" key="7">
    <source>
        <dbReference type="ARBA" id="ARBA00022989"/>
    </source>
</evidence>
<evidence type="ECO:0000256" key="12">
    <source>
        <dbReference type="SAM" id="MobiDB-lite"/>
    </source>
</evidence>
<dbReference type="WBParaSite" id="Csp11.Scaffold627.g6889.t1">
    <property type="protein sequence ID" value="Csp11.Scaffold627.g6889.t1"/>
    <property type="gene ID" value="Csp11.Scaffold627.g6889"/>
</dbReference>
<evidence type="ECO:0000256" key="5">
    <source>
        <dbReference type="ARBA" id="ARBA00022729"/>
    </source>
</evidence>
<feature type="chain" id="PRO_5009307767" description="Translocon-associated protein subunit alpha" evidence="14">
    <location>
        <begin position="20"/>
        <end position="257"/>
    </location>
</feature>
<keyword evidence="5 14" id="KW-0732">Signal</keyword>
<evidence type="ECO:0000256" key="13">
    <source>
        <dbReference type="SAM" id="Phobius"/>
    </source>
</evidence>
<dbReference type="GO" id="GO:0005789">
    <property type="term" value="C:endoplasmic reticulum membrane"/>
    <property type="evidence" value="ECO:0007669"/>
    <property type="project" value="UniProtKB-SubCell"/>
</dbReference>
<accession>A0A1I7TKS5</accession>
<comment type="subcellular location">
    <subcellularLocation>
        <location evidence="1">Endoplasmic reticulum membrane</location>
        <topology evidence="1">Single-pass type I membrane protein</topology>
    </subcellularLocation>
</comment>
<evidence type="ECO:0000313" key="15">
    <source>
        <dbReference type="Proteomes" id="UP000095282"/>
    </source>
</evidence>
<evidence type="ECO:0000256" key="2">
    <source>
        <dbReference type="ARBA" id="ARBA00006776"/>
    </source>
</evidence>
<evidence type="ECO:0000256" key="14">
    <source>
        <dbReference type="SAM" id="SignalP"/>
    </source>
</evidence>
<keyword evidence="4 13" id="KW-0812">Transmembrane</keyword>
<feature type="transmembrane region" description="Helical" evidence="13">
    <location>
        <begin position="180"/>
        <end position="197"/>
    </location>
</feature>
<dbReference type="AlphaFoldDB" id="A0A1I7TKS5"/>
<comment type="similarity">
    <text evidence="2">Belongs to the TRAP-alpha family.</text>
</comment>
<dbReference type="PANTHER" id="PTHR12924">
    <property type="entry name" value="TRANSLOCON-ASSOCIATED PROTEIN, ALPHA SUBUNIT"/>
    <property type="match status" value="1"/>
</dbReference>
<evidence type="ECO:0000256" key="4">
    <source>
        <dbReference type="ARBA" id="ARBA00022692"/>
    </source>
</evidence>
<name>A0A1I7TKS5_9PELO</name>
<keyword evidence="8 13" id="KW-0472">Membrane</keyword>
<dbReference type="eggNOG" id="KOG1631">
    <property type="taxonomic scope" value="Eukaryota"/>
</dbReference>
<sequence length="257" mass="28508">MKLSTIFLLSTIGLLSVYASDVVDGEVTDDAPKAAQEEDDLTIGASPDAGLAFHFVQPADANVLHEFYTGKPVKFLIGFQNKGEKDFVVKFSETSFRYPTDYNYHLQNFTRGEYNRRVAPKEEVTLDYGFYAHESFAGRPVGLVVNVHYQDADGNAFVNNVFNQTVNILEDDSGFSGETGFLFIFFIALSIGGLYLANQFLSKLSRKSGLSKRRVVEQGTSSEVDFEWIPRDAVKNKEKKSPVAGSPKARKSAKKAD</sequence>
<dbReference type="STRING" id="1561998.A0A1I7TKS5"/>
<evidence type="ECO:0000256" key="9">
    <source>
        <dbReference type="ARBA" id="ARBA00025620"/>
    </source>
</evidence>
<evidence type="ECO:0000256" key="10">
    <source>
        <dbReference type="ARBA" id="ARBA00025854"/>
    </source>
</evidence>
<dbReference type="Pfam" id="PF03896">
    <property type="entry name" value="TRAP_alpha"/>
    <property type="match status" value="1"/>
</dbReference>
<organism evidence="15 16">
    <name type="scientific">Caenorhabditis tropicalis</name>
    <dbReference type="NCBI Taxonomy" id="1561998"/>
    <lineage>
        <taxon>Eukaryota</taxon>
        <taxon>Metazoa</taxon>
        <taxon>Ecdysozoa</taxon>
        <taxon>Nematoda</taxon>
        <taxon>Chromadorea</taxon>
        <taxon>Rhabditida</taxon>
        <taxon>Rhabditina</taxon>
        <taxon>Rhabditomorpha</taxon>
        <taxon>Rhabditoidea</taxon>
        <taxon>Rhabditidae</taxon>
        <taxon>Peloderinae</taxon>
        <taxon>Caenorhabditis</taxon>
    </lineage>
</organism>
<evidence type="ECO:0000256" key="1">
    <source>
        <dbReference type="ARBA" id="ARBA00004115"/>
    </source>
</evidence>
<evidence type="ECO:0000256" key="11">
    <source>
        <dbReference type="ARBA" id="ARBA00031071"/>
    </source>
</evidence>
<protein>
    <recommendedName>
        <fullName evidence="3">Translocon-associated protein subunit alpha</fullName>
    </recommendedName>
    <alternativeName>
        <fullName evidence="11">Signal sequence receptor subunit alpha</fullName>
    </alternativeName>
</protein>
<proteinExistence type="inferred from homology"/>
<evidence type="ECO:0000313" key="16">
    <source>
        <dbReference type="WBParaSite" id="Csp11.Scaffold627.g6889.t1"/>
    </source>
</evidence>
<feature type="region of interest" description="Disordered" evidence="12">
    <location>
        <begin position="235"/>
        <end position="257"/>
    </location>
</feature>
<dbReference type="PANTHER" id="PTHR12924:SF0">
    <property type="entry name" value="TRANSLOCON-ASSOCIATED PROTEIN SUBUNIT ALPHA"/>
    <property type="match status" value="1"/>
</dbReference>
<reference evidence="16" key="1">
    <citation type="submission" date="2016-11" db="UniProtKB">
        <authorList>
            <consortium name="WormBaseParasite"/>
        </authorList>
    </citation>
    <scope>IDENTIFICATION</scope>
</reference>
<dbReference type="InterPro" id="IPR005595">
    <property type="entry name" value="TRAP_alpha"/>
</dbReference>
<keyword evidence="7 13" id="KW-1133">Transmembrane helix</keyword>
<evidence type="ECO:0000256" key="3">
    <source>
        <dbReference type="ARBA" id="ARBA00020280"/>
    </source>
</evidence>
<keyword evidence="6" id="KW-0256">Endoplasmic reticulum</keyword>
<dbReference type="Proteomes" id="UP000095282">
    <property type="component" value="Unplaced"/>
</dbReference>
<feature type="compositionally biased region" description="Basic residues" evidence="12">
    <location>
        <begin position="248"/>
        <end position="257"/>
    </location>
</feature>
<comment type="subunit">
    <text evidence="10">Heterotetramer of TRAP-alpha, TRAP-beta, TRAP-delta and TRAP-gamma. Interacts with palmitoylated calnexin (CALX), the interaction is required for efficient folding of glycosylated proteins.</text>
</comment>
<evidence type="ECO:0000256" key="8">
    <source>
        <dbReference type="ARBA" id="ARBA00023136"/>
    </source>
</evidence>